<accession>A0A4R6TB47</accession>
<protein>
    <recommendedName>
        <fullName evidence="3">Membrane dipeptidase (Peptidase family M19)</fullName>
    </recommendedName>
</protein>
<proteinExistence type="predicted"/>
<dbReference type="EMBL" id="SNYF01000005">
    <property type="protein sequence ID" value="TDQ19212.1"/>
    <property type="molecule type" value="Genomic_DNA"/>
</dbReference>
<dbReference type="AlphaFoldDB" id="A0A4R6TB47"/>
<reference evidence="1 2" key="1">
    <citation type="submission" date="2019-03" db="EMBL/GenBank/DDBJ databases">
        <title>Genomic Encyclopedia of Type Strains, Phase III (KMG-III): the genomes of soil and plant-associated and newly described type strains.</title>
        <authorList>
            <person name="Whitman W."/>
        </authorList>
    </citation>
    <scope>NUCLEOTIDE SEQUENCE [LARGE SCALE GENOMIC DNA]</scope>
    <source>
        <strain evidence="1 2">CECT 8446</strain>
    </source>
</reference>
<evidence type="ECO:0000313" key="2">
    <source>
        <dbReference type="Proteomes" id="UP000294535"/>
    </source>
</evidence>
<evidence type="ECO:0000313" key="1">
    <source>
        <dbReference type="EMBL" id="TDQ19212.1"/>
    </source>
</evidence>
<dbReference type="InterPro" id="IPR032466">
    <property type="entry name" value="Metal_Hydrolase"/>
</dbReference>
<organism evidence="1 2">
    <name type="scientific">Algoriphagus boseongensis</name>
    <dbReference type="NCBI Taxonomy" id="1442587"/>
    <lineage>
        <taxon>Bacteria</taxon>
        <taxon>Pseudomonadati</taxon>
        <taxon>Bacteroidota</taxon>
        <taxon>Cytophagia</taxon>
        <taxon>Cytophagales</taxon>
        <taxon>Cyclobacteriaceae</taxon>
        <taxon>Algoriphagus</taxon>
    </lineage>
</organism>
<dbReference type="Gene3D" id="3.20.20.140">
    <property type="entry name" value="Metal-dependent hydrolases"/>
    <property type="match status" value="1"/>
</dbReference>
<gene>
    <name evidence="1" type="ORF">DFQ04_1029</name>
</gene>
<name>A0A4R6TB47_9BACT</name>
<dbReference type="SUPFAM" id="SSF51556">
    <property type="entry name" value="Metallo-dependent hydrolases"/>
    <property type="match status" value="1"/>
</dbReference>
<evidence type="ECO:0008006" key="3">
    <source>
        <dbReference type="Google" id="ProtNLM"/>
    </source>
</evidence>
<dbReference type="RefSeq" id="WP_133553309.1">
    <property type="nucleotide sequence ID" value="NZ_SNYF01000005.1"/>
</dbReference>
<dbReference type="Proteomes" id="UP000294535">
    <property type="component" value="Unassembled WGS sequence"/>
</dbReference>
<keyword evidence="2" id="KW-1185">Reference proteome</keyword>
<sequence length="538" mass="62647">MKRKFSDLHCHNHMRAHFHIQEKEKKFTKKGEFSPWTVIASNSKNKDKGKMGASYSQIDLVKCWNSNLRLTFNSLYPLERQFVLGMDPKIKEDKWYNFVARGILGDKGIRRDLLQTAYMRIPDKVVDYFQSDTYDYWESLNREKDFVLIDSGKRIKKNEIHVPQALFGDKKAAEKRAKADPKSYVAEDACYRIPANKEELNKSLADDTEITMILTIEGAHSLGTDKCKSVQDISDRIQFIKNMWEVPVFFITFSHHFDNHLCGHAHSIPGMGKILMSQKKHMNEGFRRNGKRIIRETLGLDSNLKIDPKLGYRILIDVKHMAARSRQYFYEMVNYLLKKGDRIPIIASHCGYSGVKTLEDHIKNEKLEKDDYTDPSNKFNAWNINMCDEDVEMIVKTRGLFGISFDQRILGITKADLEDDKNQTQKRNGIQLIWENIEGIIKSAYSNPKLSESDKENVWKCITIGTDFEGLIDPVNPYPTALEYELMANNLVFEIERDRKDPKNTHLSRFKSREDVEKWVDDFCYNNAEAFVKENYPV</sequence>
<dbReference type="OrthoDB" id="611177at2"/>
<comment type="caution">
    <text evidence="1">The sequence shown here is derived from an EMBL/GenBank/DDBJ whole genome shotgun (WGS) entry which is preliminary data.</text>
</comment>